<dbReference type="PANTHER" id="PTHR23119:SF57">
    <property type="entry name" value="PROTEIN SCRIBBLE HOMOLOG"/>
    <property type="match status" value="1"/>
</dbReference>
<dbReference type="SMART" id="SM00228">
    <property type="entry name" value="PDZ"/>
    <property type="match status" value="1"/>
</dbReference>
<feature type="compositionally biased region" description="Pro residues" evidence="1">
    <location>
        <begin position="164"/>
        <end position="174"/>
    </location>
</feature>
<protein>
    <submittedName>
        <fullName evidence="3">Scribble planar cell polarity protein</fullName>
    </submittedName>
</protein>
<dbReference type="Antibodypedia" id="43533">
    <property type="antibodies" value="137 antibodies from 28 providers"/>
</dbReference>
<feature type="non-terminal residue" evidence="3">
    <location>
        <position position="214"/>
    </location>
</feature>
<dbReference type="PANTHER" id="PTHR23119">
    <property type="entry name" value="DISCS LARGE"/>
    <property type="match status" value="1"/>
</dbReference>
<evidence type="ECO:0000313" key="3">
    <source>
        <dbReference type="Ensembl" id="ENSP00000500991.1"/>
    </source>
</evidence>
<dbReference type="EMBL" id="KF458881">
    <property type="status" value="NOT_ANNOTATED_CDS"/>
    <property type="molecule type" value="Genomic_DNA"/>
</dbReference>
<feature type="domain" description="PDZ" evidence="2">
    <location>
        <begin position="80"/>
        <end position="161"/>
    </location>
</feature>
<dbReference type="MassIVE" id="A0A669KAX5"/>
<evidence type="ECO:0000256" key="1">
    <source>
        <dbReference type="SAM" id="MobiDB-lite"/>
    </source>
</evidence>
<sequence length="214" mass="22098">VNGVALQGAEHHEAVEALRGAGTAVQMRVWRERMVEPENAVTITPLRPEDDYSPRERRGGGLRLPLLPPESPGPLRQRHVACLARSERGLGFSIAGGKGSTPYRAGDAGIFVSRIAEGGAAHRAGTLQINGVDVTEARHDHAVSLLTAASPTIALLLEREAGGPLPPSPLPHSSPPTAAVATTSITTATPGVPGLPSLAPSLLAAALEGPYPVE</sequence>
<dbReference type="InterPro" id="IPR036034">
    <property type="entry name" value="PDZ_sf"/>
</dbReference>
<dbReference type="Pfam" id="PF00595">
    <property type="entry name" value="PDZ"/>
    <property type="match status" value="1"/>
</dbReference>
<evidence type="ECO:0007829" key="5">
    <source>
        <dbReference type="PeptideAtlas" id="A0A669KAX5"/>
    </source>
</evidence>
<feature type="region of interest" description="Disordered" evidence="1">
    <location>
        <begin position="45"/>
        <end position="73"/>
    </location>
</feature>
<organism evidence="3 4">
    <name type="scientific">Homo sapiens</name>
    <name type="common">Human</name>
    <dbReference type="NCBI Taxonomy" id="9606"/>
    <lineage>
        <taxon>Eukaryota</taxon>
        <taxon>Metazoa</taxon>
        <taxon>Chordata</taxon>
        <taxon>Craniata</taxon>
        <taxon>Vertebrata</taxon>
        <taxon>Euteleostomi</taxon>
        <taxon>Mammalia</taxon>
        <taxon>Eutheria</taxon>
        <taxon>Euarchontoglires</taxon>
        <taxon>Primates</taxon>
        <taxon>Haplorrhini</taxon>
        <taxon>Catarrhini</taxon>
        <taxon>Hominidae</taxon>
        <taxon>Homo</taxon>
    </lineage>
</organism>
<reference evidence="3" key="5">
    <citation type="submission" date="2025-09" db="UniProtKB">
        <authorList>
            <consortium name="Ensembl"/>
        </authorList>
    </citation>
    <scope>IDENTIFICATION</scope>
</reference>
<dbReference type="OrthoDB" id="676979at2759"/>
<proteinExistence type="evidence at protein level"/>
<dbReference type="Proteomes" id="UP000005640">
    <property type="component" value="Chromosome 8"/>
</dbReference>
<dbReference type="InterPro" id="IPR050614">
    <property type="entry name" value="Synaptic_Scaffolding_LAP-MAGUK"/>
</dbReference>
<reference evidence="3 4" key="2">
    <citation type="journal article" date="2004" name="Nature">
        <title>Finishing the euchromatic sequence of the human genome.</title>
        <authorList>
            <consortium name="International Human Genome Sequencing Consortium"/>
        </authorList>
    </citation>
    <scope>NUCLEOTIDE SEQUENCE [LARGE SCALE GENOMIC DNA]</scope>
</reference>
<dbReference type="EMBL" id="AC105219">
    <property type="status" value="NOT_ANNOTATED_CDS"/>
    <property type="molecule type" value="Genomic_DNA"/>
</dbReference>
<reference evidence="3 4" key="1">
    <citation type="journal article" date="2001" name="Nature">
        <title>Initial sequencing and analysis of the human genome.</title>
        <authorList>
            <consortium name="International Human Genome Sequencing Consortium"/>
            <person name="Lander E.S."/>
            <person name="Linton L.M."/>
            <person name="Birren B."/>
            <person name="Nusbaum C."/>
            <person name="Zody M.C."/>
            <person name="Baldwin J."/>
            <person name="Devon K."/>
            <person name="Dewar K."/>
            <person name="Doyle M."/>
            <person name="FitzHugh W."/>
            <person name="Funke R."/>
            <person name="Gage D."/>
            <person name="Harris K."/>
            <person name="Heaford A."/>
            <person name="Howland J."/>
            <person name="Kann L."/>
            <person name="Lehoczky J."/>
            <person name="LeVine R."/>
            <person name="McEwan P."/>
            <person name="McKernan K."/>
            <person name="Meldrim J."/>
            <person name="Mesirov J.P."/>
            <person name="Miranda C."/>
            <person name="Morris W."/>
            <person name="Naylor J."/>
            <person name="Raymond C."/>
            <person name="Rosetti M."/>
            <person name="Santos R."/>
            <person name="Sheridan A."/>
            <person name="Sougnez C."/>
            <person name="Stange-Thomann N."/>
            <person name="Stojanovic N."/>
            <person name="Subramanian A."/>
            <person name="Wyman D."/>
            <person name="Rogers J."/>
            <person name="Sulston J."/>
            <person name="Ainscough R."/>
            <person name="Beck S."/>
            <person name="Bentley D."/>
            <person name="Burton J."/>
            <person name="Clee C."/>
            <person name="Carter N."/>
            <person name="Coulson A."/>
            <person name="Deadman R."/>
            <person name="Deloukas P."/>
            <person name="Dunham A."/>
            <person name="Dunham I."/>
            <person name="Durbin R."/>
            <person name="French L."/>
            <person name="Grafham D."/>
            <person name="Gregory S."/>
            <person name="Hubbard T."/>
            <person name="Humphray S."/>
            <person name="Hunt A."/>
            <person name="Jones M."/>
            <person name="Lloyd C."/>
            <person name="McMurray A."/>
            <person name="Matthews L."/>
            <person name="Mercer S."/>
            <person name="Milne S."/>
            <person name="Mullikin J.C."/>
            <person name="Mungall A."/>
            <person name="Plumb R."/>
            <person name="Ross M."/>
            <person name="Shownkeen R."/>
            <person name="Sims S."/>
            <person name="Waterston R.H."/>
            <person name="Wilson R.K."/>
            <person name="Hillier L.W."/>
            <person name="McPherson J.D."/>
            <person name="Marra M.A."/>
            <person name="Mardis E.R."/>
            <person name="Fulton L.A."/>
            <person name="Chinwalla A.T."/>
            <person name="Pepin K.H."/>
            <person name="Gish W.R."/>
            <person name="Chissoe S.L."/>
            <person name="Wendl M.C."/>
            <person name="Delehaunty K.D."/>
            <person name="Miner T.L."/>
            <person name="Delehaunty A."/>
            <person name="Kramer J.B."/>
            <person name="Cook L.L."/>
            <person name="Fulton R.S."/>
            <person name="Johnson D.L."/>
            <person name="Minx P.J."/>
            <person name="Clifton S.W."/>
            <person name="Hawkins T."/>
            <person name="Branscomb E."/>
            <person name="Predki P."/>
            <person name="Richardson P."/>
            <person name="Wenning S."/>
            <person name="Slezak T."/>
            <person name="Doggett N."/>
            <person name="Cheng J.F."/>
            <person name="Olsen A."/>
            <person name="Lucas S."/>
            <person name="Elkin C."/>
            <person name="Uberbacher E."/>
            <person name="Frazier M."/>
            <person name="Gibbs R.A."/>
            <person name="Muzny D.M."/>
            <person name="Scherer S.E."/>
            <person name="Bouck J.B."/>
            <person name="Sodergren E.J."/>
            <person name="Worley K.C."/>
            <person name="Rives C.M."/>
            <person name="Gorrell J.H."/>
            <person name="Metzker M.L."/>
            <person name="Naylor S.L."/>
            <person name="Kucherlapati R.S."/>
            <person name="Nelson D.L."/>
            <person name="Weinstock G.M."/>
            <person name="Sakaki Y."/>
            <person name="Fujiyama A."/>
            <person name="Hattori M."/>
            <person name="Yada T."/>
            <person name="Toyoda A."/>
            <person name="Itoh T."/>
            <person name="Kawagoe C."/>
            <person name="Watanabe H."/>
            <person name="Totoki Y."/>
            <person name="Taylor T."/>
            <person name="Weissenbach J."/>
            <person name="Heilig R."/>
            <person name="Saurin W."/>
            <person name="Artiguenave F."/>
            <person name="Brottier P."/>
            <person name="Bruls T."/>
            <person name="Pelletier E."/>
            <person name="Robert C."/>
            <person name="Wincker P."/>
            <person name="Smith D.R."/>
            <person name="Doucette-Stamm L."/>
            <person name="Rubenfield M."/>
            <person name="Weinstock K."/>
            <person name="Lee H.M."/>
            <person name="Dubois J."/>
            <person name="Rosenthal A."/>
            <person name="Platzer M."/>
            <person name="Nyakatura G."/>
            <person name="Taudien S."/>
            <person name="Rump A."/>
            <person name="Yang H."/>
            <person name="Yu J."/>
            <person name="Wang J."/>
            <person name="Huang G."/>
            <person name="Gu J."/>
            <person name="Hood L."/>
            <person name="Rowen L."/>
            <person name="Madan A."/>
            <person name="Qin S."/>
            <person name="Davis R.W."/>
            <person name="Federspiel N.A."/>
            <person name="Abola A.P."/>
            <person name="Proctor M.J."/>
            <person name="Myers R.M."/>
            <person name="Schmutz J."/>
            <person name="Dickson M."/>
            <person name="Grimwood J."/>
            <person name="Cox D.R."/>
            <person name="Olson M.V."/>
            <person name="Kaul R."/>
            <person name="Raymond C."/>
            <person name="Shimizu N."/>
            <person name="Kawasaki K."/>
            <person name="Minoshima S."/>
            <person name="Evans G.A."/>
            <person name="Athanasiou M."/>
            <person name="Schultz R."/>
            <person name="Roe B.A."/>
            <person name="Chen F."/>
            <person name="Pan H."/>
            <person name="Ramser J."/>
            <person name="Lehrach H."/>
            <person name="Reinhardt R."/>
            <person name="McCombie W.R."/>
            <person name="de la Bastide M."/>
            <person name="Dedhia N."/>
            <person name="Blocker H."/>
            <person name="Hornischer K."/>
            <person name="Nordsiek G."/>
            <person name="Agarwala R."/>
            <person name="Aravind L."/>
            <person name="Bailey J.A."/>
            <person name="Bateman A."/>
            <person name="Batzoglou S."/>
            <person name="Birney E."/>
            <person name="Bork P."/>
            <person name="Brown D.G."/>
            <person name="Burge C.B."/>
            <person name="Cerutti L."/>
            <person name="Chen H.C."/>
            <person name="Church D."/>
            <person name="Clamp M."/>
            <person name="Copley R.R."/>
            <person name="Doerks T."/>
            <person name="Eddy S.R."/>
            <person name="Eichler E.E."/>
            <person name="Furey T.S."/>
            <person name="Galagan J."/>
            <person name="Gilbert J.G."/>
            <person name="Harmon C."/>
            <person name="Hayashizaki Y."/>
            <person name="Haussler D."/>
            <person name="Hermjakob H."/>
            <person name="Hokamp K."/>
            <person name="Jang W."/>
            <person name="Johnson L.S."/>
            <person name="Jones T.A."/>
            <person name="Kasif S."/>
            <person name="Kaspryzk A."/>
            <person name="Kennedy S."/>
            <person name="Kent W.J."/>
            <person name="Kitts P."/>
            <person name="Koonin E.V."/>
            <person name="Korf I."/>
            <person name="Kulp D."/>
            <person name="Lancet D."/>
            <person name="Lowe T.M."/>
            <person name="McLysaght A."/>
            <person name="Mikkelsen T."/>
            <person name="Moran J.V."/>
            <person name="Mulder N."/>
            <person name="Pollara V.J."/>
            <person name="Ponting C.P."/>
            <person name="Schuler G."/>
            <person name="Schultz J."/>
            <person name="Slater G."/>
            <person name="Smit A.F."/>
            <person name="Stupka E."/>
            <person name="Szustakowski J."/>
            <person name="Thierry-Mieg D."/>
            <person name="Thierry-Mieg J."/>
            <person name="Wagner L."/>
            <person name="Wallis J."/>
            <person name="Wheeler R."/>
            <person name="Williams A."/>
            <person name="Wolf Y.I."/>
            <person name="Wolfe K.H."/>
            <person name="Yang S.P."/>
            <person name="Yeh R.F."/>
            <person name="Collins F."/>
            <person name="Guyer M.S."/>
            <person name="Peterson J."/>
            <person name="Felsenfeld A."/>
            <person name="Wetterstrand K.A."/>
            <person name="Patrinos A."/>
            <person name="Morgan M.J."/>
            <person name="de Jong P."/>
            <person name="Catanese J.J."/>
            <person name="Osoegawa K."/>
            <person name="Shizuya H."/>
            <person name="Choi S."/>
            <person name="Chen Y.J."/>
        </authorList>
    </citation>
    <scope>NUCLEOTIDE SEQUENCE [LARGE SCALE GENOMIC DNA]</scope>
</reference>
<dbReference type="HGNC" id="HGNC:30377">
    <property type="gene designation" value="SCRIB"/>
</dbReference>
<dbReference type="OpenTargets" id="ENSG00000180900"/>
<reference evidence="3" key="4">
    <citation type="submission" date="2025-08" db="UniProtKB">
        <authorList>
            <consortium name="Ensembl"/>
        </authorList>
    </citation>
    <scope>IDENTIFICATION</scope>
</reference>
<dbReference type="PROSITE" id="PS50106">
    <property type="entry name" value="PDZ"/>
    <property type="match status" value="2"/>
</dbReference>
<dbReference type="SUPFAM" id="SSF50156">
    <property type="entry name" value="PDZ domain-like"/>
    <property type="match status" value="2"/>
</dbReference>
<feature type="compositionally biased region" description="Basic and acidic residues" evidence="1">
    <location>
        <begin position="47"/>
        <end position="59"/>
    </location>
</feature>
<gene>
    <name evidence="3" type="primary">SCRIB</name>
</gene>
<dbReference type="AlphaFoldDB" id="A0A669KAX5"/>
<feature type="compositionally biased region" description="Low complexity" evidence="1">
    <location>
        <begin position="175"/>
        <end position="193"/>
    </location>
</feature>
<dbReference type="Ensembl" id="ENST00000674065.1">
    <property type="protein sequence ID" value="ENSP00000500991.1"/>
    <property type="gene ID" value="ENSG00000180900.20"/>
</dbReference>
<dbReference type="Bgee" id="ENSG00000180900">
    <property type="expression patterns" value="Expressed in lower esophagus mucosa and 93 other cell types or tissues"/>
</dbReference>
<dbReference type="GeneTree" id="ENSGT00940000154025"/>
<dbReference type="FunFam" id="2.30.42.10:FF:000114">
    <property type="entry name" value="protein scribble homolog isoform X1"/>
    <property type="match status" value="1"/>
</dbReference>
<reference evidence="3 4" key="3">
    <citation type="journal article" date="2006" name="Nature">
        <title>DNA sequence and analysis of human chromosome 8.</title>
        <authorList>
            <person name="Nusbaum C."/>
            <person name="Mikkelsen T.S."/>
            <person name="Zody M.C."/>
            <person name="Asakawa S."/>
            <person name="Taudien S."/>
            <person name="Garber M."/>
            <person name="Kodira C.D."/>
            <person name="Schueler M.G."/>
            <person name="Shimizu A."/>
            <person name="Whittaker C.A."/>
            <person name="Chang J.L."/>
            <person name="Cuomo C.A."/>
            <person name="Dewar K."/>
            <person name="FitzGerald M.G."/>
            <person name="Yang X."/>
            <person name="Allen N.R."/>
            <person name="Anderson S."/>
            <person name="Asakawa T."/>
            <person name="Blechschmidt K."/>
            <person name="Bloom T."/>
            <person name="Borowsky M.L."/>
            <person name="Butler J."/>
            <person name="Cook A."/>
            <person name="Corum B."/>
            <person name="DeArellano K."/>
            <person name="DeCaprio D."/>
            <person name="Dooley K.T."/>
            <person name="Dorris L.III."/>
            <person name="Engels R."/>
            <person name="Glockner G."/>
            <person name="Hafez N."/>
            <person name="Hagopian D.S."/>
            <person name="Hall J.L."/>
            <person name="Ishikawa S.K."/>
            <person name="Jaffe D.B."/>
            <person name="Kamat A."/>
            <person name="Kudoh J."/>
            <person name="Lehmann R."/>
            <person name="Lokitsang T."/>
            <person name="Macdonald P."/>
            <person name="Major J.E."/>
            <person name="Matthews C.D."/>
            <person name="Mauceli E."/>
            <person name="Menzel U."/>
            <person name="Mihalev A.H."/>
            <person name="Minoshima S."/>
            <person name="Murayama Y."/>
            <person name="Naylor J.W."/>
            <person name="Nicol R."/>
            <person name="Nguyen C."/>
            <person name="O'Leary S.B."/>
            <person name="O'Neill K."/>
            <person name="Parker S.C."/>
            <person name="Polley A."/>
            <person name="Raymond C.K."/>
            <person name="Reichwald K."/>
            <person name="Rodriguez J."/>
            <person name="Sasaki T."/>
            <person name="Schilhabel M."/>
            <person name="Siddiqui R."/>
            <person name="Smith C.L."/>
            <person name="Sneddon T.P."/>
            <person name="Talamas J.A."/>
            <person name="Tenzin P."/>
            <person name="Topham K."/>
            <person name="Venkataraman V."/>
            <person name="Wen G."/>
            <person name="Yamazaki S."/>
            <person name="Young S.K."/>
            <person name="Zeng Q."/>
            <person name="Zimmer A.R."/>
            <person name="Rosenthal A."/>
            <person name="Birren B.W."/>
            <person name="Platzer M."/>
            <person name="Shimizu N."/>
            <person name="Lander E.S."/>
        </authorList>
    </citation>
    <scope>NUCLEOTIDE SEQUENCE [LARGE SCALE GENOMIC DNA]</scope>
</reference>
<dbReference type="CDD" id="cd06703">
    <property type="entry name" value="PDZ2_Scribble-like"/>
    <property type="match status" value="1"/>
</dbReference>
<feature type="region of interest" description="Disordered" evidence="1">
    <location>
        <begin position="160"/>
        <end position="193"/>
    </location>
</feature>
<dbReference type="InterPro" id="IPR001478">
    <property type="entry name" value="PDZ"/>
</dbReference>
<dbReference type="SMR" id="A0A669KAX5"/>
<evidence type="ECO:0000259" key="2">
    <source>
        <dbReference type="PROSITE" id="PS50106"/>
    </source>
</evidence>
<evidence type="ECO:0000313" key="4">
    <source>
        <dbReference type="Proteomes" id="UP000005640"/>
    </source>
</evidence>
<evidence type="ECO:0007829" key="6">
    <source>
        <dbReference type="ProteomicsDB" id="A0A669KAX5"/>
    </source>
</evidence>
<feature type="domain" description="PDZ" evidence="2">
    <location>
        <begin position="1"/>
        <end position="33"/>
    </location>
</feature>
<dbReference type="Gene3D" id="6.20.370.60">
    <property type="match status" value="1"/>
</dbReference>
<dbReference type="Gene3D" id="2.30.42.10">
    <property type="match status" value="1"/>
</dbReference>
<accession>A0A669KAX5</accession>
<keyword evidence="5 6" id="KW-1267">Proteomics identification</keyword>
<dbReference type="Ensembl" id="ENST00000674065.1">
    <property type="protein sequence ID" value="ENSP00000500991.1"/>
    <property type="gene ID" value="ENSG00000180900.21"/>
</dbReference>
<dbReference type="ExpressionAtlas" id="A0A669KAX5">
    <property type="expression patterns" value="baseline and differential"/>
</dbReference>
<name>A0A669KAX5_HUMAN</name>
<feature type="non-terminal residue" evidence="3">
    <location>
        <position position="1"/>
    </location>
</feature>
<keyword evidence="4" id="KW-1185">Reference proteome</keyword>